<dbReference type="EMBL" id="BARS01057014">
    <property type="protein sequence ID" value="GAG47847.1"/>
    <property type="molecule type" value="Genomic_DNA"/>
</dbReference>
<name>X0YLG6_9ZZZZ</name>
<comment type="caution">
    <text evidence="1">The sequence shown here is derived from an EMBL/GenBank/DDBJ whole genome shotgun (WGS) entry which is preliminary data.</text>
</comment>
<reference evidence="1" key="1">
    <citation type="journal article" date="2014" name="Front. Microbiol.">
        <title>High frequency of phylogenetically diverse reductive dehalogenase-homologous genes in deep subseafloor sedimentary metagenomes.</title>
        <authorList>
            <person name="Kawai M."/>
            <person name="Futagami T."/>
            <person name="Toyoda A."/>
            <person name="Takaki Y."/>
            <person name="Nishi S."/>
            <person name="Hori S."/>
            <person name="Arai W."/>
            <person name="Tsubouchi T."/>
            <person name="Morono Y."/>
            <person name="Uchiyama I."/>
            <person name="Ito T."/>
            <person name="Fujiyama A."/>
            <person name="Inagaki F."/>
            <person name="Takami H."/>
        </authorList>
    </citation>
    <scope>NUCLEOTIDE SEQUENCE</scope>
    <source>
        <strain evidence="1">Expedition CK06-06</strain>
    </source>
</reference>
<dbReference type="AlphaFoldDB" id="X0YLG6"/>
<organism evidence="1">
    <name type="scientific">marine sediment metagenome</name>
    <dbReference type="NCBI Taxonomy" id="412755"/>
    <lineage>
        <taxon>unclassified sequences</taxon>
        <taxon>metagenomes</taxon>
        <taxon>ecological metagenomes</taxon>
    </lineage>
</organism>
<gene>
    <name evidence="1" type="ORF">S01H1_83761</name>
</gene>
<protein>
    <submittedName>
        <fullName evidence="1">Uncharacterized protein</fullName>
    </submittedName>
</protein>
<feature type="non-terminal residue" evidence="1">
    <location>
        <position position="1"/>
    </location>
</feature>
<evidence type="ECO:0000313" key="1">
    <source>
        <dbReference type="EMBL" id="GAG47847.1"/>
    </source>
</evidence>
<accession>X0YLG6</accession>
<proteinExistence type="predicted"/>
<sequence>EKKKIIMDLRDRLVVGHQTLDLGAVVRAHLPQPF</sequence>